<evidence type="ECO:0000313" key="2">
    <source>
        <dbReference type="Proteomes" id="UP001596142"/>
    </source>
</evidence>
<evidence type="ECO:0000313" key="1">
    <source>
        <dbReference type="EMBL" id="MFC5712029.1"/>
    </source>
</evidence>
<dbReference type="RefSeq" id="WP_385939042.1">
    <property type="nucleotide sequence ID" value="NZ_JBHSOZ010000003.1"/>
</dbReference>
<dbReference type="InterPro" id="IPR046152">
    <property type="entry name" value="DUF6154"/>
</dbReference>
<sequence>MKLVEELYDMYKDHITGDEEDAFIIIEGVLSELSDKDLKTIFNQASCKERYSILLHYLYHEFISLAAEKGLGTTNNEDDQISKNLH</sequence>
<accession>A0ABW0YI74</accession>
<gene>
    <name evidence="1" type="ORF">ACFPU1_04500</name>
</gene>
<reference evidence="2" key="1">
    <citation type="journal article" date="2019" name="Int. J. Syst. Evol. Microbiol.">
        <title>The Global Catalogue of Microorganisms (GCM) 10K type strain sequencing project: providing services to taxonomists for standard genome sequencing and annotation.</title>
        <authorList>
            <consortium name="The Broad Institute Genomics Platform"/>
            <consortium name="The Broad Institute Genome Sequencing Center for Infectious Disease"/>
            <person name="Wu L."/>
            <person name="Ma J."/>
        </authorList>
    </citation>
    <scope>NUCLEOTIDE SEQUENCE [LARGE SCALE GENOMIC DNA]</scope>
    <source>
        <strain evidence="2">CECT 7184</strain>
    </source>
</reference>
<organism evidence="1 2">
    <name type="scientific">Thalassorhabdus alkalitolerans</name>
    <dbReference type="NCBI Taxonomy" id="2282697"/>
    <lineage>
        <taxon>Bacteria</taxon>
        <taxon>Bacillati</taxon>
        <taxon>Bacillota</taxon>
        <taxon>Bacilli</taxon>
        <taxon>Bacillales</taxon>
        <taxon>Bacillaceae</taxon>
        <taxon>Thalassorhabdus</taxon>
    </lineage>
</organism>
<comment type="caution">
    <text evidence="1">The sequence shown here is derived from an EMBL/GenBank/DDBJ whole genome shotgun (WGS) entry which is preliminary data.</text>
</comment>
<protein>
    <submittedName>
        <fullName evidence="1">DUF6154 family protein</fullName>
    </submittedName>
</protein>
<dbReference type="Pfam" id="PF19651">
    <property type="entry name" value="DUF6154"/>
    <property type="match status" value="1"/>
</dbReference>
<dbReference type="EMBL" id="JBHSOZ010000003">
    <property type="protein sequence ID" value="MFC5712029.1"/>
    <property type="molecule type" value="Genomic_DNA"/>
</dbReference>
<keyword evidence="2" id="KW-1185">Reference proteome</keyword>
<proteinExistence type="predicted"/>
<name>A0ABW0YI74_9BACI</name>
<dbReference type="Proteomes" id="UP001596142">
    <property type="component" value="Unassembled WGS sequence"/>
</dbReference>